<feature type="transmembrane region" description="Helical" evidence="9">
    <location>
        <begin position="161"/>
        <end position="182"/>
    </location>
</feature>
<dbReference type="InterPro" id="IPR002898">
    <property type="entry name" value="MotA_ExbB_proton_chnl"/>
</dbReference>
<accession>A0ABT5DSZ1</accession>
<evidence type="ECO:0000256" key="2">
    <source>
        <dbReference type="ARBA" id="ARBA00022448"/>
    </source>
</evidence>
<keyword evidence="6 9" id="KW-1133">Transmembrane helix</keyword>
<evidence type="ECO:0000256" key="4">
    <source>
        <dbReference type="ARBA" id="ARBA00022692"/>
    </source>
</evidence>
<evidence type="ECO:0000256" key="8">
    <source>
        <dbReference type="RuleBase" id="RU004057"/>
    </source>
</evidence>
<keyword evidence="7 9" id="KW-0472">Membrane</keyword>
<keyword evidence="5 8" id="KW-0653">Protein transport</keyword>
<evidence type="ECO:0000256" key="9">
    <source>
        <dbReference type="SAM" id="Phobius"/>
    </source>
</evidence>
<gene>
    <name evidence="11" type="ORF">POL25_07625</name>
</gene>
<comment type="similarity">
    <text evidence="8">Belongs to the exbB/tolQ family.</text>
</comment>
<evidence type="ECO:0000256" key="7">
    <source>
        <dbReference type="ARBA" id="ARBA00023136"/>
    </source>
</evidence>
<dbReference type="Pfam" id="PF01618">
    <property type="entry name" value="MotA_ExbB"/>
    <property type="match status" value="1"/>
</dbReference>
<evidence type="ECO:0000313" key="12">
    <source>
        <dbReference type="Proteomes" id="UP001221686"/>
    </source>
</evidence>
<comment type="subcellular location">
    <subcellularLocation>
        <location evidence="1">Cell membrane</location>
        <topology evidence="1">Multi-pass membrane protein</topology>
    </subcellularLocation>
    <subcellularLocation>
        <location evidence="8">Membrane</location>
        <topology evidence="8">Multi-pass membrane protein</topology>
    </subcellularLocation>
</comment>
<protein>
    <submittedName>
        <fullName evidence="11">MotA/TolQ/ExbB proton channel family protein</fullName>
    </submittedName>
</protein>
<feature type="transmembrane region" description="Helical" evidence="9">
    <location>
        <begin position="115"/>
        <end position="141"/>
    </location>
</feature>
<organism evidence="11 12">
    <name type="scientific">Nannocystis bainbridge</name>
    <dbReference type="NCBI Taxonomy" id="2995303"/>
    <lineage>
        <taxon>Bacteria</taxon>
        <taxon>Pseudomonadati</taxon>
        <taxon>Myxococcota</taxon>
        <taxon>Polyangia</taxon>
        <taxon>Nannocystales</taxon>
        <taxon>Nannocystaceae</taxon>
        <taxon>Nannocystis</taxon>
    </lineage>
</organism>
<feature type="domain" description="MotA/TolQ/ExbB proton channel" evidence="10">
    <location>
        <begin position="75"/>
        <end position="191"/>
    </location>
</feature>
<comment type="caution">
    <text evidence="11">The sequence shown here is derived from an EMBL/GenBank/DDBJ whole genome shotgun (WGS) entry which is preliminary data.</text>
</comment>
<reference evidence="11 12" key="1">
    <citation type="submission" date="2022-11" db="EMBL/GenBank/DDBJ databases">
        <title>Minimal conservation of predation-associated metabolite biosynthetic gene clusters underscores biosynthetic potential of Myxococcota including descriptions for ten novel species: Archangium lansinium sp. nov., Myxococcus landrumus sp. nov., Nannocystis bai.</title>
        <authorList>
            <person name="Ahearne A."/>
            <person name="Stevens C."/>
            <person name="Dowd S."/>
        </authorList>
    </citation>
    <scope>NUCLEOTIDE SEQUENCE [LARGE SCALE GENOMIC DNA]</scope>
    <source>
        <strain evidence="11 12">BB15-2</strain>
    </source>
</reference>
<name>A0ABT5DSZ1_9BACT</name>
<keyword evidence="3" id="KW-1003">Cell membrane</keyword>
<dbReference type="InterPro" id="IPR050790">
    <property type="entry name" value="ExbB/TolQ_transport"/>
</dbReference>
<evidence type="ECO:0000256" key="5">
    <source>
        <dbReference type="ARBA" id="ARBA00022927"/>
    </source>
</evidence>
<dbReference type="EMBL" id="JAQNDL010000001">
    <property type="protein sequence ID" value="MDC0716756.1"/>
    <property type="molecule type" value="Genomic_DNA"/>
</dbReference>
<evidence type="ECO:0000256" key="6">
    <source>
        <dbReference type="ARBA" id="ARBA00022989"/>
    </source>
</evidence>
<sequence length="241" mass="25198">MNVVDELIKIALLGATWVLYLLFALSVLSIAAMVERGLFFRKNRAGGEQLRQDLLAAIAARDEDRIDAALAGSKTVEAEVLRQAMLFKEGGSAAFLDAVESGLASERAGLDRGTVLLGTIGNNAPFVGLFGTVLGIIEAFSYLGTGDQSAMGNVMGGISEALVATAVGIFVAIPAVIGFNVAQKKAGELENSVLALARLLSAWLKLAEARAEAEAHDPDNLARLPARAARRPLEPIRSGGA</sequence>
<keyword evidence="12" id="KW-1185">Reference proteome</keyword>
<evidence type="ECO:0000256" key="1">
    <source>
        <dbReference type="ARBA" id="ARBA00004651"/>
    </source>
</evidence>
<dbReference type="PANTHER" id="PTHR30625">
    <property type="entry name" value="PROTEIN TOLQ"/>
    <property type="match status" value="1"/>
</dbReference>
<evidence type="ECO:0000259" key="10">
    <source>
        <dbReference type="Pfam" id="PF01618"/>
    </source>
</evidence>
<feature type="transmembrane region" description="Helical" evidence="9">
    <location>
        <begin position="12"/>
        <end position="34"/>
    </location>
</feature>
<dbReference type="RefSeq" id="WP_272085247.1">
    <property type="nucleotide sequence ID" value="NZ_JAQNDL010000001.1"/>
</dbReference>
<evidence type="ECO:0000256" key="3">
    <source>
        <dbReference type="ARBA" id="ARBA00022475"/>
    </source>
</evidence>
<proteinExistence type="inferred from homology"/>
<dbReference type="PANTHER" id="PTHR30625:SF15">
    <property type="entry name" value="BIOPOLYMER TRANSPORT PROTEIN EXBB"/>
    <property type="match status" value="1"/>
</dbReference>
<dbReference type="Proteomes" id="UP001221686">
    <property type="component" value="Unassembled WGS sequence"/>
</dbReference>
<keyword evidence="4 9" id="KW-0812">Transmembrane</keyword>
<evidence type="ECO:0000313" key="11">
    <source>
        <dbReference type="EMBL" id="MDC0716756.1"/>
    </source>
</evidence>
<keyword evidence="2 8" id="KW-0813">Transport</keyword>